<keyword evidence="3" id="KW-1185">Reference proteome</keyword>
<feature type="region of interest" description="Disordered" evidence="1">
    <location>
        <begin position="1"/>
        <end position="23"/>
    </location>
</feature>
<reference evidence="3" key="1">
    <citation type="submission" date="2016-05" db="EMBL/GenBank/DDBJ databases">
        <title>Comparative genomics of biotechnologically important yeasts.</title>
        <authorList>
            <consortium name="DOE Joint Genome Institute"/>
            <person name="Riley R."/>
            <person name="Haridas S."/>
            <person name="Wolfe K.H."/>
            <person name="Lopes M.R."/>
            <person name="Hittinger C.T."/>
            <person name="Goker M."/>
            <person name="Salamov A."/>
            <person name="Wisecaver J."/>
            <person name="Long T.M."/>
            <person name="Aerts A.L."/>
            <person name="Barry K."/>
            <person name="Choi C."/>
            <person name="Clum A."/>
            <person name="Coughlan A.Y."/>
            <person name="Deshpande S."/>
            <person name="Douglass A.P."/>
            <person name="Hanson S.J."/>
            <person name="Klenk H.-P."/>
            <person name="Labutti K."/>
            <person name="Lapidus A."/>
            <person name="Lindquist E."/>
            <person name="Lipzen A."/>
            <person name="Meier-Kolthoff J.P."/>
            <person name="Ohm R.A."/>
            <person name="Otillar R.P."/>
            <person name="Pangilinan J."/>
            <person name="Peng Y."/>
            <person name="Rokas A."/>
            <person name="Rosa C.A."/>
            <person name="Scheuner C."/>
            <person name="Sibirny A.A."/>
            <person name="Slot J.C."/>
            <person name="Stielow J.B."/>
            <person name="Sun H."/>
            <person name="Kurtzman C.P."/>
            <person name="Blackwell M."/>
            <person name="Grigoriev I.V."/>
            <person name="Jeffries T.W."/>
        </authorList>
    </citation>
    <scope>NUCLEOTIDE SEQUENCE [LARGE SCALE GENOMIC DNA]</scope>
    <source>
        <strain evidence="3">NRRL Y-12698</strain>
    </source>
</reference>
<evidence type="ECO:0000313" key="3">
    <source>
        <dbReference type="Proteomes" id="UP000094336"/>
    </source>
</evidence>
<dbReference type="Proteomes" id="UP000094336">
    <property type="component" value="Unassembled WGS sequence"/>
</dbReference>
<evidence type="ECO:0000313" key="2">
    <source>
        <dbReference type="EMBL" id="ODQ80953.1"/>
    </source>
</evidence>
<dbReference type="GeneID" id="30146056"/>
<evidence type="ECO:0000256" key="1">
    <source>
        <dbReference type="SAM" id="MobiDB-lite"/>
    </source>
</evidence>
<dbReference type="AlphaFoldDB" id="A0A1E3QTB7"/>
<proteinExistence type="predicted"/>
<dbReference type="EMBL" id="KV454428">
    <property type="protein sequence ID" value="ODQ80953.1"/>
    <property type="molecule type" value="Genomic_DNA"/>
</dbReference>
<feature type="compositionally biased region" description="Polar residues" evidence="1">
    <location>
        <begin position="1"/>
        <end position="22"/>
    </location>
</feature>
<name>A0A1E3QTB7_9ASCO</name>
<feature type="region of interest" description="Disordered" evidence="1">
    <location>
        <begin position="36"/>
        <end position="174"/>
    </location>
</feature>
<dbReference type="RefSeq" id="XP_018986281.1">
    <property type="nucleotide sequence ID" value="XM_019128203.1"/>
</dbReference>
<organism evidence="2 3">
    <name type="scientific">Babjeviella inositovora NRRL Y-12698</name>
    <dbReference type="NCBI Taxonomy" id="984486"/>
    <lineage>
        <taxon>Eukaryota</taxon>
        <taxon>Fungi</taxon>
        <taxon>Dikarya</taxon>
        <taxon>Ascomycota</taxon>
        <taxon>Saccharomycotina</taxon>
        <taxon>Pichiomycetes</taxon>
        <taxon>Serinales incertae sedis</taxon>
        <taxon>Babjeviella</taxon>
    </lineage>
</organism>
<gene>
    <name evidence="2" type="ORF">BABINDRAFT_160389</name>
</gene>
<feature type="compositionally biased region" description="Basic and acidic residues" evidence="1">
    <location>
        <begin position="41"/>
        <end position="57"/>
    </location>
</feature>
<sequence>MSTHAFPPNNHTSQTHGLNNHPNKFHADLLLMHDVYPGRSHSGERGRPRNHSSDRPRLLGQTPSTARGHESPKTKPVLQRTRSSTLNKTTGTFRNSSNGRVVLFRNNSSGDVTRHNTTSESSRHHPVGHGKILRNNSNPHGGIFRTKSERTDPRSSSSAGLFRSADTRSRNSSTTRLGLISRDTASMLNTYDDSSSIPTLAQNSTYTLSKLRTSLNTGRSYEYLIQYQQVQTPMESEMIPAFDEMKIDIEREFPGRLAATAPSHNLNSDSGSDVDDNDDVSIAYLSHLPSLENSPHSLGVFPLTAITDNRVLRTRAPLDTHAEQQTVFDNFDSMLNQPSWSAPMRSQLKALALKSHFEDEKKNETSLINEWNKIRSIEQRVQHEEISQTLLKIEIWHKGLARKSLERLYKGNKPCAETVPRKSFCFEQADSVLAKFYKGLEKQFMILEVEVHVAQEAPALHQKLSIDTIQEATEDEGEVRRGSLSVDRLSVDLACVAQVTGEFAPAEDGDIFNRRGSGLKDKLSVDMSKLAQMIKIEENY</sequence>
<feature type="compositionally biased region" description="Polar residues" evidence="1">
    <location>
        <begin position="80"/>
        <end position="120"/>
    </location>
</feature>
<feature type="non-terminal residue" evidence="2">
    <location>
        <position position="540"/>
    </location>
</feature>
<accession>A0A1E3QTB7</accession>
<protein>
    <submittedName>
        <fullName evidence="2">Uncharacterized protein</fullName>
    </submittedName>
</protein>